<protein>
    <submittedName>
        <fullName evidence="1">Uncharacterized protein</fullName>
    </submittedName>
</protein>
<organism evidence="1">
    <name type="scientific">marine sediment metagenome</name>
    <dbReference type="NCBI Taxonomy" id="412755"/>
    <lineage>
        <taxon>unclassified sequences</taxon>
        <taxon>metagenomes</taxon>
        <taxon>ecological metagenomes</taxon>
    </lineage>
</organism>
<comment type="caution">
    <text evidence="1">The sequence shown here is derived from an EMBL/GenBank/DDBJ whole genome shotgun (WGS) entry which is preliminary data.</text>
</comment>
<proteinExistence type="predicted"/>
<dbReference type="AlphaFoldDB" id="A0A0F9MZL3"/>
<dbReference type="EMBL" id="LAZR01004869">
    <property type="protein sequence ID" value="KKN04872.1"/>
    <property type="molecule type" value="Genomic_DNA"/>
</dbReference>
<evidence type="ECO:0000313" key="1">
    <source>
        <dbReference type="EMBL" id="KKN04872.1"/>
    </source>
</evidence>
<sequence>MVVCQNVVKARYVAGTRIGCVGEDIEEQYLAIAQKIVSETTGKKMGSLKARR</sequence>
<gene>
    <name evidence="1" type="ORF">LCGC14_1093000</name>
</gene>
<accession>A0A0F9MZL3</accession>
<name>A0A0F9MZL3_9ZZZZ</name>
<reference evidence="1" key="1">
    <citation type="journal article" date="2015" name="Nature">
        <title>Complex archaea that bridge the gap between prokaryotes and eukaryotes.</title>
        <authorList>
            <person name="Spang A."/>
            <person name="Saw J.H."/>
            <person name="Jorgensen S.L."/>
            <person name="Zaremba-Niedzwiedzka K."/>
            <person name="Martijn J."/>
            <person name="Lind A.E."/>
            <person name="van Eijk R."/>
            <person name="Schleper C."/>
            <person name="Guy L."/>
            <person name="Ettema T.J."/>
        </authorList>
    </citation>
    <scope>NUCLEOTIDE SEQUENCE</scope>
</reference>